<dbReference type="Proteomes" id="UP000188836">
    <property type="component" value="Unassembled WGS sequence"/>
</dbReference>
<name>A0A1W0ART2_9NOCA</name>
<protein>
    <submittedName>
        <fullName evidence="1">Uncharacterized protein</fullName>
    </submittedName>
</protein>
<sequence length="99" mass="11305">MIRRDIRGGEHTDLHALAERHGYRLVFTLAVDVRPFITALAVTQHLAEHAATAVVVPCYEHAEAVQIPITERAALITPVRIYPRGYRWPVIEIDNRRRS</sequence>
<comment type="caution">
    <text evidence="1">The sequence shown here is derived from an EMBL/GenBank/DDBJ whole genome shotgun (WGS) entry which is preliminary data.</text>
</comment>
<organism evidence="1 2">
    <name type="scientific">Nocardia donostiensis</name>
    <dbReference type="NCBI Taxonomy" id="1538463"/>
    <lineage>
        <taxon>Bacteria</taxon>
        <taxon>Bacillati</taxon>
        <taxon>Actinomycetota</taxon>
        <taxon>Actinomycetes</taxon>
        <taxon>Mycobacteriales</taxon>
        <taxon>Nocardiaceae</taxon>
        <taxon>Nocardia</taxon>
    </lineage>
</organism>
<evidence type="ECO:0000313" key="2">
    <source>
        <dbReference type="Proteomes" id="UP000188836"/>
    </source>
</evidence>
<dbReference type="EMBL" id="MUMY01000004">
    <property type="protein sequence ID" value="ONM49669.1"/>
    <property type="molecule type" value="Genomic_DNA"/>
</dbReference>
<reference evidence="1 2" key="1">
    <citation type="journal article" date="2016" name="Antonie Van Leeuwenhoek">
        <title>Nocardia donostiensis sp. nov., isolated from human respiratory specimens.</title>
        <authorList>
            <person name="Ercibengoa M."/>
            <person name="Bell M."/>
            <person name="Marimon J.M."/>
            <person name="Humrighouse B."/>
            <person name="Klenk H.P."/>
            <person name="Potter G."/>
            <person name="Perez-Trallero E."/>
        </authorList>
    </citation>
    <scope>NUCLEOTIDE SEQUENCE [LARGE SCALE GENOMIC DNA]</scope>
    <source>
        <strain evidence="1 2">X1655</strain>
    </source>
</reference>
<keyword evidence="2" id="KW-1185">Reference proteome</keyword>
<gene>
    <name evidence="1" type="ORF">B0T46_07100</name>
</gene>
<accession>A0A1W0ART2</accession>
<evidence type="ECO:0000313" key="1">
    <source>
        <dbReference type="EMBL" id="ONM49669.1"/>
    </source>
</evidence>
<dbReference type="AlphaFoldDB" id="A0A1W0ART2"/>
<proteinExistence type="predicted"/>